<keyword evidence="2" id="KW-1185">Reference proteome</keyword>
<name>A0A562ZHF9_9BURK</name>
<dbReference type="Pfam" id="PF13801">
    <property type="entry name" value="Metal_resist"/>
    <property type="match status" value="1"/>
</dbReference>
<organism evidence="1 2">
    <name type="scientific">Caenimonas sedimenti</name>
    <dbReference type="NCBI Taxonomy" id="2596921"/>
    <lineage>
        <taxon>Bacteria</taxon>
        <taxon>Pseudomonadati</taxon>
        <taxon>Pseudomonadota</taxon>
        <taxon>Betaproteobacteria</taxon>
        <taxon>Burkholderiales</taxon>
        <taxon>Comamonadaceae</taxon>
        <taxon>Caenimonas</taxon>
    </lineage>
</organism>
<dbReference type="Gene3D" id="1.20.120.1490">
    <property type="match status" value="1"/>
</dbReference>
<evidence type="ECO:0000313" key="1">
    <source>
        <dbReference type="EMBL" id="TWO68029.1"/>
    </source>
</evidence>
<proteinExistence type="predicted"/>
<dbReference type="AlphaFoldDB" id="A0A562ZHF9"/>
<gene>
    <name evidence="1" type="ORF">FN976_24105</name>
</gene>
<protein>
    <submittedName>
        <fullName evidence="1">Periplasmic heavy metal sensor</fullName>
    </submittedName>
</protein>
<comment type="caution">
    <text evidence="1">The sequence shown here is derived from an EMBL/GenBank/DDBJ whole genome shotgun (WGS) entry which is preliminary data.</text>
</comment>
<dbReference type="InterPro" id="IPR025961">
    <property type="entry name" value="Metal_resist"/>
</dbReference>
<evidence type="ECO:0000313" key="2">
    <source>
        <dbReference type="Proteomes" id="UP000318199"/>
    </source>
</evidence>
<dbReference type="Proteomes" id="UP000318199">
    <property type="component" value="Unassembled WGS sequence"/>
</dbReference>
<accession>A0A562ZHF9</accession>
<reference evidence="1 2" key="1">
    <citation type="submission" date="2019-07" db="EMBL/GenBank/DDBJ databases">
        <title>Caenimonas sedimenti sp. nov., isolated from activated sludge.</title>
        <authorList>
            <person name="Xu J."/>
        </authorList>
    </citation>
    <scope>NUCLEOTIDE SEQUENCE [LARGE SCALE GENOMIC DNA]</scope>
    <source>
        <strain evidence="1 2">HX-9-20</strain>
    </source>
</reference>
<dbReference type="OrthoDB" id="7353511at2"/>
<sequence>MLAGQGTGLAKAAELNGYPGPAHVLEHADALALTADQKQGSKALMDRHKERARHIGAALVASERALDQTFATRTIEPGRLSQLTAEIGELQAQLRAEHLRTHLAQTALLSADQVKRYGTLRGYGGDAAPAAHQRRH</sequence>
<dbReference type="EMBL" id="VOBQ01000021">
    <property type="protein sequence ID" value="TWO68029.1"/>
    <property type="molecule type" value="Genomic_DNA"/>
</dbReference>